<evidence type="ECO:0000256" key="2">
    <source>
        <dbReference type="ARBA" id="ARBA00022598"/>
    </source>
</evidence>
<keyword evidence="2" id="KW-0436">Ligase</keyword>
<accession>A0A1T4TN01</accession>
<dbReference type="InterPro" id="IPR042099">
    <property type="entry name" value="ANL_N_sf"/>
</dbReference>
<dbReference type="PANTHER" id="PTHR43201">
    <property type="entry name" value="ACYL-COA SYNTHETASE"/>
    <property type="match status" value="1"/>
</dbReference>
<proteinExistence type="inferred from homology"/>
<reference evidence="5" key="1">
    <citation type="submission" date="2017-02" db="EMBL/GenBank/DDBJ databases">
        <authorList>
            <person name="Varghese N."/>
            <person name="Submissions S."/>
        </authorList>
    </citation>
    <scope>NUCLEOTIDE SEQUENCE [LARGE SCALE GENOMIC DNA]</scope>
    <source>
        <strain evidence="5">ATCC 27094</strain>
    </source>
</reference>
<protein>
    <submittedName>
        <fullName evidence="4">Feruloyl-CoA synthase</fullName>
    </submittedName>
</protein>
<keyword evidence="5" id="KW-1185">Reference proteome</keyword>
<dbReference type="PROSITE" id="PS00455">
    <property type="entry name" value="AMP_BINDING"/>
    <property type="match status" value="1"/>
</dbReference>
<dbReference type="GO" id="GO:0006631">
    <property type="term" value="P:fatty acid metabolic process"/>
    <property type="evidence" value="ECO:0007669"/>
    <property type="project" value="TreeGrafter"/>
</dbReference>
<evidence type="ECO:0000259" key="3">
    <source>
        <dbReference type="Pfam" id="PF00501"/>
    </source>
</evidence>
<dbReference type="Gene3D" id="3.40.50.12780">
    <property type="entry name" value="N-terminal domain of ligase-like"/>
    <property type="match status" value="1"/>
</dbReference>
<evidence type="ECO:0000313" key="5">
    <source>
        <dbReference type="Proteomes" id="UP000190092"/>
    </source>
</evidence>
<evidence type="ECO:0000313" key="4">
    <source>
        <dbReference type="EMBL" id="SKA41698.1"/>
    </source>
</evidence>
<dbReference type="STRING" id="225324.SAMN02745126_06515"/>
<dbReference type="SUPFAM" id="SSF56801">
    <property type="entry name" value="Acetyl-CoA synthetase-like"/>
    <property type="match status" value="1"/>
</dbReference>
<feature type="domain" description="AMP-dependent synthetase/ligase" evidence="3">
    <location>
        <begin position="41"/>
        <end position="423"/>
    </location>
</feature>
<dbReference type="InterPro" id="IPR000873">
    <property type="entry name" value="AMP-dep_synth/lig_dom"/>
</dbReference>
<dbReference type="InterPro" id="IPR020845">
    <property type="entry name" value="AMP-binding_CS"/>
</dbReference>
<dbReference type="PANTHER" id="PTHR43201:SF5">
    <property type="entry name" value="MEDIUM-CHAIN ACYL-COA LIGASE ACSF2, MITOCHONDRIAL"/>
    <property type="match status" value="1"/>
</dbReference>
<sequence>MRRLNRPAPRVEVERRADGVLVLSAGRDLPPSYPLIIDRLQAAAERRPQVTFLAERRGPQRQWQRITYAEAWAKTGAIASWLIAQGFGPDGPPIAILSDNSLENALLLFGAQRAGVVVAPLSPNYSVTGARSGDFSRFDHAMDLVEPALVFAQDAAAYGPALDRAARRGARLITVDGQRGLAFAALANTSIDAAVAERRLHLTPDTPAKILFTSGSTGLPKGVLNTHGNLAAAIEMIRAVGEPLDESRVSVTLDWLPWHHTWGGNSNLNAVVRVAGSLYIDGGRPIRGRFDETIENLRELSPSSFGSVPAAYPLLLEALERDADLRRAFFKNMRGLGYGGALLPQESFDRLQATATAELGERLPFGAGWGMTETTSTGFMVYWNVDRAGLLGLPQPGLQAKLVPAGDRYELRVKGPNVMPAYHRNPEATAQAFDEEGFFRTGDAARWVDPERPEAGILFAGRVAEEFKLASGTWVRATTLRAQLLDALQPYVRELVIVGPDRPWLGALVWLDPATLAVADWRAALAVKLAAFNSHAGGSSMRIERLLPLAEPPSSAEGEVTDKRSLNTRRVLERRAADVVRLYAEPADPEAILPAP</sequence>
<comment type="similarity">
    <text evidence="1">Belongs to the ATP-dependent AMP-binding enzyme family.</text>
</comment>
<dbReference type="AlphaFoldDB" id="A0A1T4TN01"/>
<dbReference type="EMBL" id="FUWJ01000022">
    <property type="protein sequence ID" value="SKA41698.1"/>
    <property type="molecule type" value="Genomic_DNA"/>
</dbReference>
<dbReference type="GO" id="GO:0031956">
    <property type="term" value="F:medium-chain fatty acid-CoA ligase activity"/>
    <property type="evidence" value="ECO:0007669"/>
    <property type="project" value="TreeGrafter"/>
</dbReference>
<evidence type="ECO:0000256" key="1">
    <source>
        <dbReference type="ARBA" id="ARBA00006432"/>
    </source>
</evidence>
<name>A0A1T4TN01_9HYPH</name>
<organism evidence="4 5">
    <name type="scientific">Enhydrobacter aerosaccus</name>
    <dbReference type="NCBI Taxonomy" id="225324"/>
    <lineage>
        <taxon>Bacteria</taxon>
        <taxon>Pseudomonadati</taxon>
        <taxon>Pseudomonadota</taxon>
        <taxon>Alphaproteobacteria</taxon>
        <taxon>Hyphomicrobiales</taxon>
        <taxon>Enhydrobacter</taxon>
    </lineage>
</organism>
<gene>
    <name evidence="4" type="ORF">SAMN02745126_06515</name>
</gene>
<dbReference type="Proteomes" id="UP000190092">
    <property type="component" value="Unassembled WGS sequence"/>
</dbReference>
<dbReference type="Pfam" id="PF00501">
    <property type="entry name" value="AMP-binding"/>
    <property type="match status" value="1"/>
</dbReference>